<dbReference type="Pfam" id="PF00395">
    <property type="entry name" value="SLH"/>
    <property type="match status" value="3"/>
</dbReference>
<keyword evidence="1" id="KW-0378">Hydrolase</keyword>
<name>A0ABS4NVH2_9BACL</name>
<keyword evidence="7" id="KW-1185">Reference proteome</keyword>
<dbReference type="SUPFAM" id="SSF51445">
    <property type="entry name" value="(Trans)glycosidases"/>
    <property type="match status" value="1"/>
</dbReference>
<evidence type="ECO:0000256" key="3">
    <source>
        <dbReference type="ARBA" id="ARBA00023326"/>
    </source>
</evidence>
<feature type="compositionally biased region" description="Low complexity" evidence="4">
    <location>
        <begin position="944"/>
        <end position="959"/>
    </location>
</feature>
<protein>
    <submittedName>
        <fullName evidence="6">GH35 family endo-1,4-beta-xylanase</fullName>
    </submittedName>
</protein>
<dbReference type="InterPro" id="IPR001000">
    <property type="entry name" value="GH10_dom"/>
</dbReference>
<feature type="domain" description="SLH" evidence="5">
    <location>
        <begin position="1228"/>
        <end position="1286"/>
    </location>
</feature>
<keyword evidence="3" id="KW-0624">Polysaccharide degradation</keyword>
<dbReference type="PROSITE" id="PS51272">
    <property type="entry name" value="SLH"/>
    <property type="match status" value="3"/>
</dbReference>
<dbReference type="Gene3D" id="3.20.20.80">
    <property type="entry name" value="Glycosidases"/>
    <property type="match status" value="1"/>
</dbReference>
<dbReference type="Pfam" id="PF12733">
    <property type="entry name" value="Cadherin-like"/>
    <property type="match status" value="1"/>
</dbReference>
<keyword evidence="2" id="KW-0119">Carbohydrate metabolism</keyword>
<evidence type="ECO:0000256" key="1">
    <source>
        <dbReference type="ARBA" id="ARBA00022801"/>
    </source>
</evidence>
<dbReference type="EMBL" id="JAGGLV010000011">
    <property type="protein sequence ID" value="MBP2113424.1"/>
    <property type="molecule type" value="Genomic_DNA"/>
</dbReference>
<sequence>MNSRKYVVSISRLLVIIMLFSIFTYTPVPAAAAGEEPSVELSDLIAQAEALKTGNTEFPLQVSQSVYGSVYGSDVNRALPWVHVDELQALNDALELARNANTPAGEAIATLKEAIMNFTANIKSDGSDPYFRLDPGPGKVPVKVTAPTNAWKARTPLDNRVPADFAGGTFKTIAYPFADAQGKAEVLQINYAHNGKSTFGGISLESPLSPAVNVTAGSTIEFDVYYPKSAQGKFMRWRVRNASDNLDSYLREYQYNNLNPDWVGSYNGESWLKAHHSITASTGNSSNFILELHGENARPEETGMLLVSNIEITAPDPKGVALPSVVNKEHQSVVAPLKSLYNKENGLFMVGAIGTGPVNGTRANHYEIFVDGNNLKADGTHPRGPEWLKNVNGEAMNGATTAPGLAEYSFPTNSYQAIRDSGTPGQYKSHGHVLAWYNQAPGWMAQMIPANLPSGYNGSANFYGLGNGVTTTVKVDKEMARRVQFNHTMYVMRHFLTTDTKYGSSEARGIIPFNSWDVLNEEVHESRHSELILEDPNSWRTSLKHTNWLVAMSDDEIGGDITDHYVYLLFKNAHIAAPNAKMAEAYKANYANLPEYMKMDGHDTKGSIDSYIVDNPPKLTYNDYGVATRSKARTVYNMVLELNTAWRSDPLYDGRPLIEDIGIQGHDAVGKTLASDNQYAMALYASLVDRGLLSGITYSELDLKVPTDAPGGGATAPAALNVRQSDALGYQYALLYKMFNKFAPYIDHIISWGVTGSGWQGSYVLFDGQSNANAGYYGAMKPDRFILGHSYLDDYFAGEYQTIQNNKIDLGDLGVYTPNSVNADLSSLTLSAGTLEPVFNAATTEYEVSLKDAGSITVTAAAADSRSTLKVNDKVVASGTASQAIALTPGTQTDIKIEVTGADGRVKTYTLKVTNSKTETPSTPEPGTPSATPEPATPAPATPAPGGTYSTSAPVASATPAPAAPVVEGQKVTMQATVNNGTAMVKVADLAKAKELIEKNVTLDIPAVQGVKSYSVGLPAAALTGGTKDNKLTISTEFGQVVISGNMLTGTPESSGKEVSLEIGKGDKSGLPAEVKAALGDRPIIQLSLKTDGKETAWSNPGAPVTVSVPYQPSADELKNPERIVIRYIDGNGNVLTVPSGRYDSKTGMVTFTTTHLGDFAVAYVSKTFTDLGKAAWAKNAVEVLASKDILKTEGGEFHPSTEITRADFLYSLVRALGLTAKVNGNFSDVQENAYYYNEIGMAKALGITNGLDNGSFGSALKITRQDMMVLTERALKLEKKLNSQGTATDLERFSDKSRVASYAVNSVAAMVKEGLIEGSGNKVNPAGNTTKAEAAAFLYRLYNK</sequence>
<evidence type="ECO:0000256" key="2">
    <source>
        <dbReference type="ARBA" id="ARBA00023277"/>
    </source>
</evidence>
<feature type="domain" description="SLH" evidence="5">
    <location>
        <begin position="1291"/>
        <end position="1345"/>
    </location>
</feature>
<feature type="region of interest" description="Disordered" evidence="4">
    <location>
        <begin position="910"/>
        <end position="959"/>
    </location>
</feature>
<comment type="caution">
    <text evidence="6">The sequence shown here is derived from an EMBL/GenBank/DDBJ whole genome shotgun (WGS) entry which is preliminary data.</text>
</comment>
<evidence type="ECO:0000313" key="6">
    <source>
        <dbReference type="EMBL" id="MBP2113424.1"/>
    </source>
</evidence>
<gene>
    <name evidence="6" type="ORF">J2Z70_003584</name>
</gene>
<evidence type="ECO:0000313" key="7">
    <source>
        <dbReference type="Proteomes" id="UP000773462"/>
    </source>
</evidence>
<accession>A0ABS4NVH2</accession>
<dbReference type="InterPro" id="IPR025883">
    <property type="entry name" value="Cadherin-like_domain"/>
</dbReference>
<dbReference type="Proteomes" id="UP000773462">
    <property type="component" value="Unassembled WGS sequence"/>
</dbReference>
<reference evidence="6 7" key="1">
    <citation type="submission" date="2021-03" db="EMBL/GenBank/DDBJ databases">
        <title>Genomic Encyclopedia of Type Strains, Phase IV (KMG-IV): sequencing the most valuable type-strain genomes for metagenomic binning, comparative biology and taxonomic classification.</title>
        <authorList>
            <person name="Goeker M."/>
        </authorList>
    </citation>
    <scope>NUCLEOTIDE SEQUENCE [LARGE SCALE GENOMIC DNA]</scope>
    <source>
        <strain evidence="6 7">DSM 101953</strain>
    </source>
</reference>
<dbReference type="InterPro" id="IPR001119">
    <property type="entry name" value="SLH_dom"/>
</dbReference>
<organism evidence="6 7">
    <name type="scientific">Paenibacillus silagei</name>
    <dbReference type="NCBI Taxonomy" id="1670801"/>
    <lineage>
        <taxon>Bacteria</taxon>
        <taxon>Bacillati</taxon>
        <taxon>Bacillota</taxon>
        <taxon>Bacilli</taxon>
        <taxon>Bacillales</taxon>
        <taxon>Paenibacillaceae</taxon>
        <taxon>Paenibacillus</taxon>
    </lineage>
</organism>
<evidence type="ECO:0000256" key="4">
    <source>
        <dbReference type="SAM" id="MobiDB-lite"/>
    </source>
</evidence>
<feature type="domain" description="SLH" evidence="5">
    <location>
        <begin position="1165"/>
        <end position="1227"/>
    </location>
</feature>
<evidence type="ECO:0000259" key="5">
    <source>
        <dbReference type="PROSITE" id="PS51272"/>
    </source>
</evidence>
<proteinExistence type="predicted"/>
<dbReference type="Pfam" id="PF00331">
    <property type="entry name" value="Glyco_hydro_10"/>
    <property type="match status" value="1"/>
</dbReference>
<dbReference type="RefSeq" id="WP_209875449.1">
    <property type="nucleotide sequence ID" value="NZ_JAGGLV010000011.1"/>
</dbReference>
<dbReference type="InterPro" id="IPR017853">
    <property type="entry name" value="GH"/>
</dbReference>
<dbReference type="Gene3D" id="2.60.120.260">
    <property type="entry name" value="Galactose-binding domain-like"/>
    <property type="match status" value="1"/>
</dbReference>